<dbReference type="AlphaFoldDB" id="A0A450XP73"/>
<evidence type="ECO:0000313" key="1">
    <source>
        <dbReference type="EMBL" id="VFK15186.1"/>
    </source>
</evidence>
<evidence type="ECO:0000313" key="2">
    <source>
        <dbReference type="EMBL" id="VFK30938.1"/>
    </source>
</evidence>
<protein>
    <submittedName>
        <fullName evidence="2">Uncharacterized protein</fullName>
    </submittedName>
</protein>
<sequence length="194" mass="22404">MLDEIVKHPDLFGLLRHACEEHDVCVTVCDDLMENGDLRQDLINILKIDAYFSTKRIHNPPKSIDCLIIIKTGERKFGLTLVELKNVSDARSLRPREIEPKFDTTIDDFLSGEFKSIFMNPGVTISYLHLWLIANPYKWSPERYRKKLKDTVLGMYLSKKPKFSFRNKVAGIKPMHPDDQDNVVCLPGITESQR</sequence>
<gene>
    <name evidence="1" type="ORF">BECKLPF1236A_GA0070988_101214</name>
    <name evidence="2" type="ORF">BECKLPF1236C_GA0070990_101244</name>
</gene>
<accession>A0A450XP73</accession>
<proteinExistence type="predicted"/>
<dbReference type="EMBL" id="CAADFM010000121">
    <property type="protein sequence ID" value="VFK15186.1"/>
    <property type="molecule type" value="Genomic_DNA"/>
</dbReference>
<dbReference type="EMBL" id="CAADFP010000124">
    <property type="protein sequence ID" value="VFK30938.1"/>
    <property type="molecule type" value="Genomic_DNA"/>
</dbReference>
<organism evidence="2">
    <name type="scientific">Candidatus Kentrum sp. LPFa</name>
    <dbReference type="NCBI Taxonomy" id="2126335"/>
    <lineage>
        <taxon>Bacteria</taxon>
        <taxon>Pseudomonadati</taxon>
        <taxon>Pseudomonadota</taxon>
        <taxon>Gammaproteobacteria</taxon>
        <taxon>Candidatus Kentrum</taxon>
    </lineage>
</organism>
<name>A0A450XP73_9GAMM</name>
<reference evidence="2" key="1">
    <citation type="submission" date="2019-02" db="EMBL/GenBank/DDBJ databases">
        <authorList>
            <person name="Gruber-Vodicka R. H."/>
            <person name="Seah K. B. B."/>
        </authorList>
    </citation>
    <scope>NUCLEOTIDE SEQUENCE</scope>
    <source>
        <strain evidence="1">BECK_S312</strain>
        <strain evidence="2">BECK_S426</strain>
    </source>
</reference>